<dbReference type="RefSeq" id="XP_002182970.1">
    <property type="nucleotide sequence ID" value="XM_002182934.1"/>
</dbReference>
<keyword evidence="2" id="KW-1133">Transmembrane helix</keyword>
<organism evidence="4 5">
    <name type="scientific">Phaeodactylum tricornutum (strain CCAP 1055/1)</name>
    <dbReference type="NCBI Taxonomy" id="556484"/>
    <lineage>
        <taxon>Eukaryota</taxon>
        <taxon>Sar</taxon>
        <taxon>Stramenopiles</taxon>
        <taxon>Ochrophyta</taxon>
        <taxon>Bacillariophyta</taxon>
        <taxon>Bacillariophyceae</taxon>
        <taxon>Bacillariophycidae</taxon>
        <taxon>Naviculales</taxon>
        <taxon>Phaeodactylaceae</taxon>
        <taxon>Phaeodactylum</taxon>
    </lineage>
</organism>
<keyword evidence="5" id="KW-1185">Reference proteome</keyword>
<evidence type="ECO:0000313" key="5">
    <source>
        <dbReference type="Proteomes" id="UP000000759"/>
    </source>
</evidence>
<sequence>MKFLVLLLALPTVVAGMKVLRIRDGAAKNAPLTKEFGLLLNDHPSNFLRDLEGFDIFSMSLSLSMGHGGQGSSVPSPTISPTGTTMGSPTTSPTAVPSVLPSAIPLTGTPISPTSLSPQISSSVPASASPVAGNATVAMFTLNPTVASTIGQGATLATDDGRNANVSSGPSVGQTSMIVVLALAAAAVVGALTVRQLYKKKGSHAQSSLSDVSGSQLQI</sequence>
<keyword evidence="2" id="KW-0472">Membrane</keyword>
<dbReference type="EMBL" id="CM000619">
    <property type="protein sequence ID" value="EEC45706.1"/>
    <property type="molecule type" value="Genomic_DNA"/>
</dbReference>
<feature type="transmembrane region" description="Helical" evidence="2">
    <location>
        <begin position="175"/>
        <end position="194"/>
    </location>
</feature>
<keyword evidence="3" id="KW-0732">Signal</keyword>
<evidence type="ECO:0000256" key="1">
    <source>
        <dbReference type="SAM" id="MobiDB-lite"/>
    </source>
</evidence>
<feature type="signal peptide" evidence="3">
    <location>
        <begin position="1"/>
        <end position="16"/>
    </location>
</feature>
<evidence type="ECO:0000313" key="4">
    <source>
        <dbReference type="EMBL" id="EEC45706.1"/>
    </source>
</evidence>
<dbReference type="AlphaFoldDB" id="B7G748"/>
<feature type="compositionally biased region" description="Low complexity" evidence="1">
    <location>
        <begin position="72"/>
        <end position="94"/>
    </location>
</feature>
<dbReference type="GeneID" id="7203678"/>
<reference evidence="4 5" key="1">
    <citation type="journal article" date="2008" name="Nature">
        <title>The Phaeodactylum genome reveals the evolutionary history of diatom genomes.</title>
        <authorList>
            <person name="Bowler C."/>
            <person name="Allen A.E."/>
            <person name="Badger J.H."/>
            <person name="Grimwood J."/>
            <person name="Jabbari K."/>
            <person name="Kuo A."/>
            <person name="Maheswari U."/>
            <person name="Martens C."/>
            <person name="Maumus F."/>
            <person name="Otillar R.P."/>
            <person name="Rayko E."/>
            <person name="Salamov A."/>
            <person name="Vandepoele K."/>
            <person name="Beszteri B."/>
            <person name="Gruber A."/>
            <person name="Heijde M."/>
            <person name="Katinka M."/>
            <person name="Mock T."/>
            <person name="Valentin K."/>
            <person name="Verret F."/>
            <person name="Berges J.A."/>
            <person name="Brownlee C."/>
            <person name="Cadoret J.P."/>
            <person name="Chiovitti A."/>
            <person name="Choi C.J."/>
            <person name="Coesel S."/>
            <person name="De Martino A."/>
            <person name="Detter J.C."/>
            <person name="Durkin C."/>
            <person name="Falciatore A."/>
            <person name="Fournet J."/>
            <person name="Haruta M."/>
            <person name="Huysman M.J."/>
            <person name="Jenkins B.D."/>
            <person name="Jiroutova K."/>
            <person name="Jorgensen R.E."/>
            <person name="Joubert Y."/>
            <person name="Kaplan A."/>
            <person name="Kroger N."/>
            <person name="Kroth P.G."/>
            <person name="La Roche J."/>
            <person name="Lindquist E."/>
            <person name="Lommer M."/>
            <person name="Martin-Jezequel V."/>
            <person name="Lopez P.J."/>
            <person name="Lucas S."/>
            <person name="Mangogna M."/>
            <person name="McGinnis K."/>
            <person name="Medlin L.K."/>
            <person name="Montsant A."/>
            <person name="Oudot-Le Secq M.P."/>
            <person name="Napoli C."/>
            <person name="Obornik M."/>
            <person name="Parker M.S."/>
            <person name="Petit J.L."/>
            <person name="Porcel B.M."/>
            <person name="Poulsen N."/>
            <person name="Robison M."/>
            <person name="Rychlewski L."/>
            <person name="Rynearson T.A."/>
            <person name="Schmutz J."/>
            <person name="Shapiro H."/>
            <person name="Siaut M."/>
            <person name="Stanley M."/>
            <person name="Sussman M.R."/>
            <person name="Taylor A.R."/>
            <person name="Vardi A."/>
            <person name="von Dassow P."/>
            <person name="Vyverman W."/>
            <person name="Willis A."/>
            <person name="Wyrwicz L.S."/>
            <person name="Rokhsar D.S."/>
            <person name="Weissenbach J."/>
            <person name="Armbrust E.V."/>
            <person name="Green B.R."/>
            <person name="Van de Peer Y."/>
            <person name="Grigoriev I.V."/>
        </authorList>
    </citation>
    <scope>NUCLEOTIDE SEQUENCE [LARGE SCALE GENOMIC DNA]</scope>
    <source>
        <strain evidence="4 5">CCAP 1055/1</strain>
    </source>
</reference>
<dbReference type="HOGENOM" id="CLU_1263704_0_0_1"/>
<proteinExistence type="predicted"/>
<dbReference type="Proteomes" id="UP000000759">
    <property type="component" value="Chromosome 17"/>
</dbReference>
<accession>B7G748</accession>
<reference evidence="5" key="2">
    <citation type="submission" date="2008-08" db="EMBL/GenBank/DDBJ databases">
        <authorList>
            <consortium name="Diatom Consortium"/>
            <person name="Grigoriev I."/>
            <person name="Grimwood J."/>
            <person name="Kuo A."/>
            <person name="Otillar R.P."/>
            <person name="Salamov A."/>
            <person name="Detter J.C."/>
            <person name="Lindquist E."/>
            <person name="Shapiro H."/>
            <person name="Lucas S."/>
            <person name="Glavina del Rio T."/>
            <person name="Pitluck S."/>
            <person name="Rokhsar D."/>
            <person name="Bowler C."/>
        </authorList>
    </citation>
    <scope>GENOME REANNOTATION</scope>
    <source>
        <strain evidence="5">CCAP 1055/1</strain>
    </source>
</reference>
<keyword evidence="2" id="KW-0812">Transmembrane</keyword>
<name>B7G748_PHATC</name>
<dbReference type="KEGG" id="pti:PHATRDRAFT_38892"/>
<feature type="region of interest" description="Disordered" evidence="1">
    <location>
        <begin position="67"/>
        <end position="99"/>
    </location>
</feature>
<feature type="chain" id="PRO_5002855898" evidence="3">
    <location>
        <begin position="17"/>
        <end position="219"/>
    </location>
</feature>
<evidence type="ECO:0000256" key="2">
    <source>
        <dbReference type="SAM" id="Phobius"/>
    </source>
</evidence>
<dbReference type="PaxDb" id="2850-Phatr38892"/>
<protein>
    <submittedName>
        <fullName evidence="4">Uncharacterized protein</fullName>
    </submittedName>
</protein>
<gene>
    <name evidence="4" type="ORF">PHATRDRAFT_38892</name>
</gene>
<evidence type="ECO:0000256" key="3">
    <source>
        <dbReference type="SAM" id="SignalP"/>
    </source>
</evidence>
<dbReference type="InParanoid" id="B7G748"/>